<organism evidence="3 4">
    <name type="scientific">Candidatus Venteria ishoeyi</name>
    <dbReference type="NCBI Taxonomy" id="1899563"/>
    <lineage>
        <taxon>Bacteria</taxon>
        <taxon>Pseudomonadati</taxon>
        <taxon>Pseudomonadota</taxon>
        <taxon>Gammaproteobacteria</taxon>
        <taxon>Thiotrichales</taxon>
        <taxon>Thiotrichaceae</taxon>
        <taxon>Venteria</taxon>
    </lineage>
</organism>
<dbReference type="SUPFAM" id="SSF110997">
    <property type="entry name" value="Sporulation related repeat"/>
    <property type="match status" value="1"/>
</dbReference>
<evidence type="ECO:0000256" key="1">
    <source>
        <dbReference type="SAM" id="Phobius"/>
    </source>
</evidence>
<dbReference type="PANTHER" id="PTHR34183:SF1">
    <property type="entry name" value="ENDOLYTIC PEPTIDOGLYCAN TRANSGLYCOSYLASE RLPA"/>
    <property type="match status" value="1"/>
</dbReference>
<evidence type="ECO:0000313" key="4">
    <source>
        <dbReference type="Proteomes" id="UP000236724"/>
    </source>
</evidence>
<dbReference type="Gene3D" id="3.30.70.1070">
    <property type="entry name" value="Sporulation related repeat"/>
    <property type="match status" value="1"/>
</dbReference>
<dbReference type="EMBL" id="FMSV02000556">
    <property type="protein sequence ID" value="SEH08807.1"/>
    <property type="molecule type" value="Genomic_DNA"/>
</dbReference>
<dbReference type="Pfam" id="PF05036">
    <property type="entry name" value="SPOR"/>
    <property type="match status" value="1"/>
</dbReference>
<evidence type="ECO:0000259" key="2">
    <source>
        <dbReference type="PROSITE" id="PS51724"/>
    </source>
</evidence>
<keyword evidence="1" id="KW-1133">Transmembrane helix</keyword>
<proteinExistence type="predicted"/>
<feature type="domain" description="SPOR" evidence="2">
    <location>
        <begin position="157"/>
        <end position="235"/>
    </location>
</feature>
<dbReference type="PANTHER" id="PTHR34183">
    <property type="entry name" value="ENDOLYTIC PEPTIDOGLYCAN TRANSGLYCOSYLASE RLPA"/>
    <property type="match status" value="1"/>
</dbReference>
<reference evidence="3 4" key="1">
    <citation type="submission" date="2016-10" db="EMBL/GenBank/DDBJ databases">
        <authorList>
            <person name="de Groot N.N."/>
        </authorList>
    </citation>
    <scope>NUCLEOTIDE SEQUENCE [LARGE SCALE GENOMIC DNA]</scope>
    <source>
        <strain evidence="3">MBHS1</strain>
    </source>
</reference>
<gene>
    <name evidence="3" type="ORF">MBHS_04700</name>
</gene>
<keyword evidence="4" id="KW-1185">Reference proteome</keyword>
<dbReference type="OrthoDB" id="8558195at2"/>
<sequence>MKSRRRTKDPLTTACPASWLWLLTGILIGLFLAFLIYLKGWLPSAPVPPPQPLVQAPPPALPIQAEPKINKSAEKISEQKTAEASEKPAAPHFEFYDMLPKSTPKPTTRPSPEVELAQAQAAAMVAPVAPASTLALPVTPPIQAPMRPEDFPVAGVTPATGQFILQVASFRDRRAANELQNELQTQGYAAAIAQAQVSGKTWYRVQIGAYSSRTQANQAQRQLKQQGYQAIVRQQ</sequence>
<keyword evidence="1" id="KW-0472">Membrane</keyword>
<name>A0A1H6FFK3_9GAMM</name>
<dbReference type="AlphaFoldDB" id="A0A1H6FFK3"/>
<dbReference type="GO" id="GO:0042834">
    <property type="term" value="F:peptidoglycan binding"/>
    <property type="evidence" value="ECO:0007669"/>
    <property type="project" value="InterPro"/>
</dbReference>
<protein>
    <submittedName>
        <fullName evidence="3">Rare lipoprotein A</fullName>
    </submittedName>
</protein>
<keyword evidence="1" id="KW-0812">Transmembrane</keyword>
<evidence type="ECO:0000313" key="3">
    <source>
        <dbReference type="EMBL" id="SEH08807.1"/>
    </source>
</evidence>
<feature type="transmembrane region" description="Helical" evidence="1">
    <location>
        <begin position="20"/>
        <end position="42"/>
    </location>
</feature>
<dbReference type="PROSITE" id="PS51724">
    <property type="entry name" value="SPOR"/>
    <property type="match status" value="1"/>
</dbReference>
<dbReference type="InterPro" id="IPR007730">
    <property type="entry name" value="SPOR-like_dom"/>
</dbReference>
<dbReference type="InterPro" id="IPR036680">
    <property type="entry name" value="SPOR-like_sf"/>
</dbReference>
<dbReference type="RefSeq" id="WP_103922319.1">
    <property type="nucleotide sequence ID" value="NZ_FMSV02000556.1"/>
</dbReference>
<accession>A0A1H6FFK3</accession>
<dbReference type="Proteomes" id="UP000236724">
    <property type="component" value="Unassembled WGS sequence"/>
</dbReference>
<keyword evidence="3" id="KW-0449">Lipoprotein</keyword>